<dbReference type="AlphaFoldDB" id="A0A1B6FEB2"/>
<gene>
    <name evidence="7" type="ORF">g.45256</name>
</gene>
<keyword evidence="3 6" id="KW-1133">Transmembrane helix</keyword>
<keyword evidence="4 6" id="KW-0472">Membrane</keyword>
<keyword evidence="2 6" id="KW-0812">Transmembrane</keyword>
<keyword evidence="5" id="KW-0325">Glycoprotein</keyword>
<organism evidence="7">
    <name type="scientific">Cuerna arida</name>
    <dbReference type="NCBI Taxonomy" id="1464854"/>
    <lineage>
        <taxon>Eukaryota</taxon>
        <taxon>Metazoa</taxon>
        <taxon>Ecdysozoa</taxon>
        <taxon>Arthropoda</taxon>
        <taxon>Hexapoda</taxon>
        <taxon>Insecta</taxon>
        <taxon>Pterygota</taxon>
        <taxon>Neoptera</taxon>
        <taxon>Paraneoptera</taxon>
        <taxon>Hemiptera</taxon>
        <taxon>Auchenorrhyncha</taxon>
        <taxon>Membracoidea</taxon>
        <taxon>Cicadellidae</taxon>
        <taxon>Cicadellinae</taxon>
        <taxon>Proconiini</taxon>
        <taxon>Cuerna</taxon>
    </lineage>
</organism>
<dbReference type="InterPro" id="IPR010291">
    <property type="entry name" value="Ion_channel_UNC-93"/>
</dbReference>
<evidence type="ECO:0000256" key="4">
    <source>
        <dbReference type="ARBA" id="ARBA00023136"/>
    </source>
</evidence>
<feature type="transmembrane region" description="Helical" evidence="6">
    <location>
        <begin position="100"/>
        <end position="122"/>
    </location>
</feature>
<evidence type="ECO:0000256" key="3">
    <source>
        <dbReference type="ARBA" id="ARBA00022989"/>
    </source>
</evidence>
<evidence type="ECO:0000313" key="7">
    <source>
        <dbReference type="EMBL" id="JAS48556.1"/>
    </source>
</evidence>
<comment type="subcellular location">
    <subcellularLocation>
        <location evidence="1">Membrane</location>
        <topology evidence="1">Multi-pass membrane protein</topology>
    </subcellularLocation>
</comment>
<dbReference type="Pfam" id="PF05978">
    <property type="entry name" value="UNC-93"/>
    <property type="match status" value="1"/>
</dbReference>
<name>A0A1B6FEB2_9HEMI</name>
<dbReference type="EMBL" id="GECZ01021213">
    <property type="protein sequence ID" value="JAS48556.1"/>
    <property type="molecule type" value="Transcribed_RNA"/>
</dbReference>
<evidence type="ECO:0000256" key="6">
    <source>
        <dbReference type="SAM" id="Phobius"/>
    </source>
</evidence>
<accession>A0A1B6FEB2</accession>
<feature type="non-terminal residue" evidence="7">
    <location>
        <position position="128"/>
    </location>
</feature>
<evidence type="ECO:0000256" key="5">
    <source>
        <dbReference type="ARBA" id="ARBA00023180"/>
    </source>
</evidence>
<proteinExistence type="predicted"/>
<feature type="transmembrane region" description="Helical" evidence="6">
    <location>
        <begin position="12"/>
        <end position="31"/>
    </location>
</feature>
<evidence type="ECO:0000256" key="2">
    <source>
        <dbReference type="ARBA" id="ARBA00022692"/>
    </source>
</evidence>
<feature type="non-terminal residue" evidence="7">
    <location>
        <position position="1"/>
    </location>
</feature>
<reference evidence="7" key="1">
    <citation type="submission" date="2015-11" db="EMBL/GenBank/DDBJ databases">
        <title>De novo transcriptome assembly of four potential Pierce s Disease insect vectors from Arizona vineyards.</title>
        <authorList>
            <person name="Tassone E.E."/>
        </authorList>
    </citation>
    <scope>NUCLEOTIDE SEQUENCE</scope>
</reference>
<dbReference type="InterPro" id="IPR051617">
    <property type="entry name" value="UNC-93-like_regulator"/>
</dbReference>
<evidence type="ECO:0000256" key="1">
    <source>
        <dbReference type="ARBA" id="ARBA00004141"/>
    </source>
</evidence>
<dbReference type="PANTHER" id="PTHR23294">
    <property type="entry name" value="ET TRANSLATION PRODUCT-RELATED"/>
    <property type="match status" value="1"/>
</dbReference>
<sequence>YIDAETRKTVIYSMTSVAAASLLMFGLLGKAKESFSSDGKHKKESPGQALKTTWAIFNTTQMRMLCISFAFIGMHQAFRCGIYSSSVGFTLKIGDNSKQLVVLSGVFVGTGELLGGLFQIALSDFTER</sequence>
<dbReference type="GO" id="GO:0016020">
    <property type="term" value="C:membrane"/>
    <property type="evidence" value="ECO:0007669"/>
    <property type="project" value="UniProtKB-SubCell"/>
</dbReference>
<protein>
    <recommendedName>
        <fullName evidence="8">Major facilitator superfamily associated domain-containing protein</fullName>
    </recommendedName>
</protein>
<evidence type="ECO:0008006" key="8">
    <source>
        <dbReference type="Google" id="ProtNLM"/>
    </source>
</evidence>
<dbReference type="PANTHER" id="PTHR23294:SF0">
    <property type="entry name" value="UNC93-LIKE PROTEIN MFSD11"/>
    <property type="match status" value="1"/>
</dbReference>